<protein>
    <recommendedName>
        <fullName evidence="3">Pentatricopeptide repeat-containing protein</fullName>
    </recommendedName>
</protein>
<dbReference type="AlphaFoldDB" id="A0AAV7GXQ0"/>
<proteinExistence type="predicted"/>
<gene>
    <name evidence="1" type="ORF">IEQ34_011186</name>
</gene>
<comment type="caution">
    <text evidence="1">The sequence shown here is derived from an EMBL/GenBank/DDBJ whole genome shotgun (WGS) entry which is preliminary data.</text>
</comment>
<accession>A0AAV7GXQ0</accession>
<sequence length="162" mass="17872">MEIAQAEATSEFAGLSASRSARNLREVDLNETRSIQNKRLHSRVNPHEDSSDKSADLDCHSVELMMFVIIFRNAVGSIGGDCVNLGISISNTSSSPSWSTDRNDNSFGGELPALNSFMWLFMLLTSVNGYSEVSVEIFMDMSKRGILPDQFSLASILRHAQH</sequence>
<organism evidence="1 2">
    <name type="scientific">Dendrobium chrysotoxum</name>
    <name type="common">Orchid</name>
    <dbReference type="NCBI Taxonomy" id="161865"/>
    <lineage>
        <taxon>Eukaryota</taxon>
        <taxon>Viridiplantae</taxon>
        <taxon>Streptophyta</taxon>
        <taxon>Embryophyta</taxon>
        <taxon>Tracheophyta</taxon>
        <taxon>Spermatophyta</taxon>
        <taxon>Magnoliopsida</taxon>
        <taxon>Liliopsida</taxon>
        <taxon>Asparagales</taxon>
        <taxon>Orchidaceae</taxon>
        <taxon>Epidendroideae</taxon>
        <taxon>Malaxideae</taxon>
        <taxon>Dendrobiinae</taxon>
        <taxon>Dendrobium</taxon>
    </lineage>
</organism>
<keyword evidence="2" id="KW-1185">Reference proteome</keyword>
<evidence type="ECO:0008006" key="3">
    <source>
        <dbReference type="Google" id="ProtNLM"/>
    </source>
</evidence>
<dbReference type="EMBL" id="JAGFBR010000010">
    <property type="protein sequence ID" value="KAH0460523.1"/>
    <property type="molecule type" value="Genomic_DNA"/>
</dbReference>
<evidence type="ECO:0000313" key="1">
    <source>
        <dbReference type="EMBL" id="KAH0460523.1"/>
    </source>
</evidence>
<reference evidence="1 2" key="1">
    <citation type="journal article" date="2021" name="Hortic Res">
        <title>Chromosome-scale assembly of the Dendrobium chrysotoxum genome enhances the understanding of orchid evolution.</title>
        <authorList>
            <person name="Zhang Y."/>
            <person name="Zhang G.Q."/>
            <person name="Zhang D."/>
            <person name="Liu X.D."/>
            <person name="Xu X.Y."/>
            <person name="Sun W.H."/>
            <person name="Yu X."/>
            <person name="Zhu X."/>
            <person name="Wang Z.W."/>
            <person name="Zhao X."/>
            <person name="Zhong W.Y."/>
            <person name="Chen H."/>
            <person name="Yin W.L."/>
            <person name="Huang T."/>
            <person name="Niu S.C."/>
            <person name="Liu Z.J."/>
        </authorList>
    </citation>
    <scope>NUCLEOTIDE SEQUENCE [LARGE SCALE GENOMIC DNA]</scope>
    <source>
        <strain evidence="1">Lindl</strain>
    </source>
</reference>
<dbReference type="Proteomes" id="UP000775213">
    <property type="component" value="Unassembled WGS sequence"/>
</dbReference>
<evidence type="ECO:0000313" key="2">
    <source>
        <dbReference type="Proteomes" id="UP000775213"/>
    </source>
</evidence>
<name>A0AAV7GXQ0_DENCH</name>